<evidence type="ECO:0000313" key="3">
    <source>
        <dbReference type="Proteomes" id="UP000886657"/>
    </source>
</evidence>
<accession>A0A9D7XFK4</accession>
<protein>
    <submittedName>
        <fullName evidence="2">Uncharacterized protein</fullName>
    </submittedName>
</protein>
<dbReference type="EMBL" id="JADKIO010000004">
    <property type="protein sequence ID" value="MBK9795226.1"/>
    <property type="molecule type" value="Genomic_DNA"/>
</dbReference>
<dbReference type="Proteomes" id="UP000886657">
    <property type="component" value="Unassembled WGS sequence"/>
</dbReference>
<feature type="chain" id="PRO_5038736571" evidence="1">
    <location>
        <begin position="19"/>
        <end position="175"/>
    </location>
</feature>
<organism evidence="2 3">
    <name type="scientific">Candidatus Geothrix skivensis</name>
    <dbReference type="NCBI Taxonomy" id="2954439"/>
    <lineage>
        <taxon>Bacteria</taxon>
        <taxon>Pseudomonadati</taxon>
        <taxon>Acidobacteriota</taxon>
        <taxon>Holophagae</taxon>
        <taxon>Holophagales</taxon>
        <taxon>Holophagaceae</taxon>
        <taxon>Geothrix</taxon>
    </lineage>
</organism>
<comment type="caution">
    <text evidence="2">The sequence shown here is derived from an EMBL/GenBank/DDBJ whole genome shotgun (WGS) entry which is preliminary data.</text>
</comment>
<sequence length="175" mass="18984">MFKPIAIVILLLATPAWAQGRRPAPPLTHLGVPAADLLTVDLSTRSDLSTGVITTDVGTYQNGTWAWDFGAMGFQVPKGRTFIVTDAQAWVLHESGTGTPASLELMLDYPAGGYSGSMALFAFRDVPANASGVQRQTWTSGFALTEGLRMRIWVQNFYPASLMSMARIVVHGYYL</sequence>
<proteinExistence type="predicted"/>
<reference evidence="2" key="1">
    <citation type="submission" date="2020-10" db="EMBL/GenBank/DDBJ databases">
        <title>Connecting structure to function with the recovery of over 1000 high-quality activated sludge metagenome-assembled genomes encoding full-length rRNA genes using long-read sequencing.</title>
        <authorList>
            <person name="Singleton C.M."/>
            <person name="Petriglieri F."/>
            <person name="Kristensen J.M."/>
            <person name="Kirkegaard R.H."/>
            <person name="Michaelsen T.Y."/>
            <person name="Andersen M.H."/>
            <person name="Karst S.M."/>
            <person name="Dueholm M.S."/>
            <person name="Nielsen P.H."/>
            <person name="Albertsen M."/>
        </authorList>
    </citation>
    <scope>NUCLEOTIDE SEQUENCE</scope>
    <source>
        <strain evidence="2">Skiv_18-Q3-R9-52_MAXAC.067</strain>
    </source>
</reference>
<gene>
    <name evidence="2" type="ORF">IPP58_01775</name>
</gene>
<keyword evidence="1" id="KW-0732">Signal</keyword>
<evidence type="ECO:0000256" key="1">
    <source>
        <dbReference type="SAM" id="SignalP"/>
    </source>
</evidence>
<evidence type="ECO:0000313" key="2">
    <source>
        <dbReference type="EMBL" id="MBK9795226.1"/>
    </source>
</evidence>
<name>A0A9D7XFK4_9BACT</name>
<feature type="signal peptide" evidence="1">
    <location>
        <begin position="1"/>
        <end position="18"/>
    </location>
</feature>
<dbReference type="AlphaFoldDB" id="A0A9D7XFK4"/>